<gene>
    <name evidence="8" type="primary">TPHA0P00680</name>
    <name evidence="8" type="ordered locus">TPHA_0P00680</name>
</gene>
<evidence type="ECO:0000256" key="4">
    <source>
        <dbReference type="ARBA" id="ARBA00022670"/>
    </source>
</evidence>
<organism evidence="8 9">
    <name type="scientific">Tetrapisispora phaffii (strain ATCC 24235 / CBS 4417 / NBRC 1672 / NRRL Y-8282 / UCD 70-5)</name>
    <name type="common">Yeast</name>
    <name type="synonym">Fabospora phaffii</name>
    <dbReference type="NCBI Taxonomy" id="1071381"/>
    <lineage>
        <taxon>Eukaryota</taxon>
        <taxon>Fungi</taxon>
        <taxon>Dikarya</taxon>
        <taxon>Ascomycota</taxon>
        <taxon>Saccharomycotina</taxon>
        <taxon>Saccharomycetes</taxon>
        <taxon>Saccharomycetales</taxon>
        <taxon>Saccharomycetaceae</taxon>
        <taxon>Tetrapisispora</taxon>
    </lineage>
</organism>
<sequence length="727" mass="82774">MLKRLLRRTHGPEETESRSEECSNDSRSIFNDSPSEYDLVSGVEDGDEMDKCNDTPRIIPSLIDCDLVLNAQEPVPVEVDPESAVEGVRREIEGILSNYDVGERVFGFQNFGYTCYCNSILQALFNIGSFRDGIIGPASIGEFQLKNISMRKNTELDTNANIPANENAKINATAATEEEVEEDGKNLHHNKVGPLSDNYTYKLSPSTTLQSMETNESGDETEPLNASIQEQNGIINDNTATKKNNNDKVIILGRQINEINDTLFEVKVKPVLEVSCSQTVVKESSSYLQKIFKLNREDKKYKKVENKVTVMSKSSISPTISDLKNDAISDTNEQNETKDSPPNNSLPSFQNNIVKSLEERKQIALRTGPVQVLQSDKNNTNHTLFSCLRDIFIELSCSKSLTGLVSPTGFIDILKRDNVLFNTYCHQDAHEFFNFLINDLCDYLDNSSLANEEIVGNIVSETFKGIIKYQTRCSMCDSITEREEQFLDFPIEFNGSEKVEIQELLGNYCAREILRASNKFYCEICNEYQEAERLIGIKELPKHLVVHLKRFKYCEEKNCNIKLFNKVNYPFTLNISSVFDDSISKKYELNSIVVHIGESPQLGHYVTLCKHKSYGWLIYDDETVQAVSDELVSRILNNEQRSATAYLLFYEEVDSKITQIYDIDLYAKNIEALLRDDELLRKNTAGLIVIFKGRCIEKLHKPYPKLLKLIPNQYLASQRENNLRNKR</sequence>
<evidence type="ECO:0000256" key="6">
    <source>
        <dbReference type="SAM" id="MobiDB-lite"/>
    </source>
</evidence>
<dbReference type="SUPFAM" id="SSF54001">
    <property type="entry name" value="Cysteine proteinases"/>
    <property type="match status" value="1"/>
</dbReference>
<feature type="region of interest" description="Disordered" evidence="6">
    <location>
        <begin position="1"/>
        <end position="28"/>
    </location>
</feature>
<evidence type="ECO:0000313" key="8">
    <source>
        <dbReference type="EMBL" id="CCE66226.1"/>
    </source>
</evidence>
<dbReference type="GO" id="GO:0016579">
    <property type="term" value="P:protein deubiquitination"/>
    <property type="evidence" value="ECO:0007669"/>
    <property type="project" value="InterPro"/>
</dbReference>
<keyword evidence="9" id="KW-1185">Reference proteome</keyword>
<proteinExistence type="inferred from homology"/>
<dbReference type="InterPro" id="IPR001394">
    <property type="entry name" value="Peptidase_C19_UCH"/>
</dbReference>
<evidence type="ECO:0000256" key="3">
    <source>
        <dbReference type="ARBA" id="ARBA00012759"/>
    </source>
</evidence>
<protein>
    <recommendedName>
        <fullName evidence="3">ubiquitinyl hydrolase 1</fullName>
        <ecNumber evidence="3">3.4.19.12</ecNumber>
    </recommendedName>
</protein>
<dbReference type="InterPro" id="IPR050164">
    <property type="entry name" value="Peptidase_C19"/>
</dbReference>
<dbReference type="Proteomes" id="UP000005666">
    <property type="component" value="Chromosome 16"/>
</dbReference>
<comment type="similarity">
    <text evidence="2">Belongs to the peptidase C19 family.</text>
</comment>
<dbReference type="GO" id="GO:0004843">
    <property type="term" value="F:cysteine-type deubiquitinase activity"/>
    <property type="evidence" value="ECO:0007669"/>
    <property type="project" value="UniProtKB-EC"/>
</dbReference>
<dbReference type="HOGENOM" id="CLU_008279_12_1_1"/>
<dbReference type="eggNOG" id="KOG1864">
    <property type="taxonomic scope" value="Eukaryota"/>
</dbReference>
<dbReference type="GeneID" id="11530768"/>
<evidence type="ECO:0000256" key="2">
    <source>
        <dbReference type="ARBA" id="ARBA00009085"/>
    </source>
</evidence>
<dbReference type="OrthoDB" id="27652at2759"/>
<dbReference type="GO" id="GO:0006508">
    <property type="term" value="P:proteolysis"/>
    <property type="evidence" value="ECO:0007669"/>
    <property type="project" value="UniProtKB-KW"/>
</dbReference>
<dbReference type="EC" id="3.4.19.12" evidence="3"/>
<dbReference type="EMBL" id="HE612871">
    <property type="protein sequence ID" value="CCE66226.1"/>
    <property type="molecule type" value="Genomic_DNA"/>
</dbReference>
<dbReference type="PROSITE" id="PS50235">
    <property type="entry name" value="USP_3"/>
    <property type="match status" value="1"/>
</dbReference>
<feature type="compositionally biased region" description="Basic and acidic residues" evidence="6">
    <location>
        <begin position="10"/>
        <end position="21"/>
    </location>
</feature>
<accession>G8C248</accession>
<dbReference type="InterPro" id="IPR038765">
    <property type="entry name" value="Papain-like_cys_pep_sf"/>
</dbReference>
<dbReference type="KEGG" id="tpf:TPHA_0P00680"/>
<dbReference type="STRING" id="1071381.G8C248"/>
<dbReference type="InterPro" id="IPR028889">
    <property type="entry name" value="USP"/>
</dbReference>
<dbReference type="PANTHER" id="PTHR24006">
    <property type="entry name" value="UBIQUITIN CARBOXYL-TERMINAL HYDROLASE"/>
    <property type="match status" value="1"/>
</dbReference>
<keyword evidence="5" id="KW-0378">Hydrolase</keyword>
<feature type="domain" description="USP" evidence="7">
    <location>
        <begin position="106"/>
        <end position="653"/>
    </location>
</feature>
<dbReference type="RefSeq" id="XP_003688660.1">
    <property type="nucleotide sequence ID" value="XM_003688612.1"/>
</dbReference>
<dbReference type="Gene3D" id="3.90.70.10">
    <property type="entry name" value="Cysteine proteinases"/>
    <property type="match status" value="2"/>
</dbReference>
<evidence type="ECO:0000313" key="9">
    <source>
        <dbReference type="Proteomes" id="UP000005666"/>
    </source>
</evidence>
<evidence type="ECO:0000256" key="1">
    <source>
        <dbReference type="ARBA" id="ARBA00000707"/>
    </source>
</evidence>
<evidence type="ECO:0000256" key="5">
    <source>
        <dbReference type="ARBA" id="ARBA00022801"/>
    </source>
</evidence>
<dbReference type="GO" id="GO:0005634">
    <property type="term" value="C:nucleus"/>
    <property type="evidence" value="ECO:0007669"/>
    <property type="project" value="TreeGrafter"/>
</dbReference>
<comment type="catalytic activity">
    <reaction evidence="1">
        <text>Thiol-dependent hydrolysis of ester, thioester, amide, peptide and isopeptide bonds formed by the C-terminal Gly of ubiquitin (a 76-residue protein attached to proteins as an intracellular targeting signal).</text>
        <dbReference type="EC" id="3.4.19.12"/>
    </reaction>
</comment>
<evidence type="ECO:0000259" key="7">
    <source>
        <dbReference type="PROSITE" id="PS50235"/>
    </source>
</evidence>
<name>G8C248_TETPH</name>
<keyword evidence="4" id="KW-0645">Protease</keyword>
<reference evidence="8 9" key="1">
    <citation type="journal article" date="2011" name="Proc. Natl. Acad. Sci. U.S.A.">
        <title>Evolutionary erosion of yeast sex chromosomes by mating-type switching accidents.</title>
        <authorList>
            <person name="Gordon J.L."/>
            <person name="Armisen D."/>
            <person name="Proux-Wera E."/>
            <person name="Oheigeartaigh S.S."/>
            <person name="Byrne K.P."/>
            <person name="Wolfe K.H."/>
        </authorList>
    </citation>
    <scope>NUCLEOTIDE SEQUENCE [LARGE SCALE GENOMIC DNA]</scope>
    <source>
        <strain evidence="9">ATCC 24235 / CBS 4417 / NBRC 1672 / NRRL Y-8282 / UCD 70-5</strain>
    </source>
</reference>
<dbReference type="GO" id="GO:0005829">
    <property type="term" value="C:cytosol"/>
    <property type="evidence" value="ECO:0007669"/>
    <property type="project" value="TreeGrafter"/>
</dbReference>
<feature type="region of interest" description="Disordered" evidence="6">
    <location>
        <begin position="321"/>
        <end position="349"/>
    </location>
</feature>
<dbReference type="Pfam" id="PF00443">
    <property type="entry name" value="UCH"/>
    <property type="match status" value="2"/>
</dbReference>
<dbReference type="InterPro" id="IPR018200">
    <property type="entry name" value="USP_CS"/>
</dbReference>
<dbReference type="PANTHER" id="PTHR24006:SF733">
    <property type="entry name" value="RE52890P"/>
    <property type="match status" value="1"/>
</dbReference>
<dbReference type="AlphaFoldDB" id="G8C248"/>
<dbReference type="PROSITE" id="PS00973">
    <property type="entry name" value="USP_2"/>
    <property type="match status" value="1"/>
</dbReference>